<dbReference type="GO" id="GO:0005886">
    <property type="term" value="C:plasma membrane"/>
    <property type="evidence" value="ECO:0007669"/>
    <property type="project" value="UniProtKB-SubCell"/>
</dbReference>
<keyword evidence="5 6" id="KW-0520">NAD</keyword>
<comment type="similarity">
    <text evidence="1 6 7">Belongs to the complex I 49 kDa subunit family.</text>
</comment>
<keyword evidence="11" id="KW-1185">Reference proteome</keyword>
<dbReference type="EC" id="7.1.1.-" evidence="6"/>
<dbReference type="InterPro" id="IPR022885">
    <property type="entry name" value="NDH1_su_D/H"/>
</dbReference>
<evidence type="ECO:0000256" key="1">
    <source>
        <dbReference type="ARBA" id="ARBA00005769"/>
    </source>
</evidence>
<reference evidence="10" key="1">
    <citation type="submission" date="2021-02" db="EMBL/GenBank/DDBJ databases">
        <title>Natronoglycomyces albus gen. nov., sp. nov, a haloalkaliphilic actinobacterium from a soda solonchak soil.</title>
        <authorList>
            <person name="Sorokin D.Y."/>
            <person name="Khijniak T.V."/>
            <person name="Zakharycheva A.P."/>
            <person name="Boueva O.V."/>
            <person name="Ariskina E.V."/>
            <person name="Hahnke R.L."/>
            <person name="Bunk B."/>
            <person name="Sproer C."/>
            <person name="Schumann P."/>
            <person name="Evtushenko L.I."/>
            <person name="Kublanov I.V."/>
        </authorList>
    </citation>
    <scope>NUCLEOTIDE SEQUENCE</scope>
    <source>
        <strain evidence="10">DSM 106290</strain>
    </source>
</reference>
<dbReference type="RefSeq" id="WP_213171858.1">
    <property type="nucleotide sequence ID" value="NZ_CP070496.1"/>
</dbReference>
<dbReference type="PROSITE" id="PS00535">
    <property type="entry name" value="COMPLEX1_49K"/>
    <property type="match status" value="1"/>
</dbReference>
<dbReference type="InterPro" id="IPR014029">
    <property type="entry name" value="NADH_UbQ_OxRdtase_49kDa_CS"/>
</dbReference>
<dbReference type="NCBIfam" id="NF004739">
    <property type="entry name" value="PRK06075.1"/>
    <property type="match status" value="1"/>
</dbReference>
<comment type="catalytic activity">
    <reaction evidence="6">
        <text>a quinone + NADH + 5 H(+)(in) = a quinol + NAD(+) + 4 H(+)(out)</text>
        <dbReference type="Rhea" id="RHEA:57888"/>
        <dbReference type="ChEBI" id="CHEBI:15378"/>
        <dbReference type="ChEBI" id="CHEBI:24646"/>
        <dbReference type="ChEBI" id="CHEBI:57540"/>
        <dbReference type="ChEBI" id="CHEBI:57945"/>
        <dbReference type="ChEBI" id="CHEBI:132124"/>
    </reaction>
</comment>
<organism evidence="10 11">
    <name type="scientific">Natronoglycomyces albus</name>
    <dbReference type="NCBI Taxonomy" id="2811108"/>
    <lineage>
        <taxon>Bacteria</taxon>
        <taxon>Bacillati</taxon>
        <taxon>Actinomycetota</taxon>
        <taxon>Actinomycetes</taxon>
        <taxon>Glycomycetales</taxon>
        <taxon>Glycomycetaceae</taxon>
        <taxon>Natronoglycomyces</taxon>
    </lineage>
</organism>
<evidence type="ECO:0000256" key="3">
    <source>
        <dbReference type="ARBA" id="ARBA00022719"/>
    </source>
</evidence>
<evidence type="ECO:0000256" key="8">
    <source>
        <dbReference type="SAM" id="MobiDB-lite"/>
    </source>
</evidence>
<dbReference type="Proteomes" id="UP000662939">
    <property type="component" value="Chromosome"/>
</dbReference>
<dbReference type="AlphaFoldDB" id="A0A895XL99"/>
<dbReference type="NCBIfam" id="TIGR01962">
    <property type="entry name" value="NuoD"/>
    <property type="match status" value="1"/>
</dbReference>
<evidence type="ECO:0000313" key="10">
    <source>
        <dbReference type="EMBL" id="QSB05847.1"/>
    </source>
</evidence>
<dbReference type="Gene3D" id="1.10.645.10">
    <property type="entry name" value="Cytochrome-c3 Hydrogenase, chain B"/>
    <property type="match status" value="1"/>
</dbReference>
<evidence type="ECO:0000256" key="2">
    <source>
        <dbReference type="ARBA" id="ARBA00022448"/>
    </source>
</evidence>
<dbReference type="InterPro" id="IPR001135">
    <property type="entry name" value="NADH_Q_OxRdtase_suD"/>
</dbReference>
<dbReference type="GO" id="GO:0051287">
    <property type="term" value="F:NAD binding"/>
    <property type="evidence" value="ECO:0007669"/>
    <property type="project" value="InterPro"/>
</dbReference>
<accession>A0A895XL99</accession>
<feature type="domain" description="NADH-quinone oxidoreductase subunit D" evidence="9">
    <location>
        <begin position="170"/>
        <end position="455"/>
    </location>
</feature>
<evidence type="ECO:0000256" key="7">
    <source>
        <dbReference type="RuleBase" id="RU003685"/>
    </source>
</evidence>
<dbReference type="GO" id="GO:0050136">
    <property type="term" value="F:NADH dehydrogenase (quinone) (non-electrogenic) activity"/>
    <property type="evidence" value="ECO:0007669"/>
    <property type="project" value="UniProtKB-UniRule"/>
</dbReference>
<gene>
    <name evidence="6" type="primary">nuoD</name>
    <name evidence="10" type="ORF">JQS30_02660</name>
</gene>
<name>A0A895XL99_9ACTN</name>
<protein>
    <recommendedName>
        <fullName evidence="6">NADH-quinone oxidoreductase subunit D</fullName>
        <ecNumber evidence="6">7.1.1.-</ecNumber>
    </recommendedName>
    <alternativeName>
        <fullName evidence="6">NADH dehydrogenase I subunit D</fullName>
    </alternativeName>
    <alternativeName>
        <fullName evidence="6">NDH-1 subunit D</fullName>
    </alternativeName>
</protein>
<evidence type="ECO:0000313" key="11">
    <source>
        <dbReference type="Proteomes" id="UP000662939"/>
    </source>
</evidence>
<dbReference type="PANTHER" id="PTHR11993:SF10">
    <property type="entry name" value="NADH DEHYDROGENASE [UBIQUINONE] IRON-SULFUR PROTEIN 2, MITOCHONDRIAL"/>
    <property type="match status" value="1"/>
</dbReference>
<dbReference type="KEGG" id="nav:JQS30_02660"/>
<feature type="region of interest" description="Disordered" evidence="8">
    <location>
        <begin position="1"/>
        <end position="26"/>
    </location>
</feature>
<dbReference type="InterPro" id="IPR029014">
    <property type="entry name" value="NiFe-Hase_large"/>
</dbReference>
<keyword evidence="6" id="KW-1003">Cell membrane</keyword>
<keyword evidence="3 6" id="KW-0874">Quinone</keyword>
<dbReference type="SUPFAM" id="SSF56762">
    <property type="entry name" value="HydB/Nqo4-like"/>
    <property type="match status" value="1"/>
</dbReference>
<evidence type="ECO:0000256" key="5">
    <source>
        <dbReference type="ARBA" id="ARBA00023027"/>
    </source>
</evidence>
<comment type="subcellular location">
    <subcellularLocation>
        <location evidence="6">Cell membrane</location>
        <topology evidence="6">Peripheral membrane protein</topology>
        <orientation evidence="6">Cytoplasmic side</orientation>
    </subcellularLocation>
</comment>
<keyword evidence="6" id="KW-0472">Membrane</keyword>
<comment type="function">
    <text evidence="6">NDH-1 shuttles electrons from NADH, via FMN and iron-sulfur (Fe-S) centers, to quinones in the respiratory chain. The immediate electron acceptor for the enzyme in this species is believed to be a menaquinone. Couples the redox reaction to proton translocation (for every two electrons transferred, four hydrogen ions are translocated across the cytoplasmic membrane), and thus conserves the redox energy in a proton gradient.</text>
</comment>
<proteinExistence type="inferred from homology"/>
<evidence type="ECO:0000256" key="6">
    <source>
        <dbReference type="HAMAP-Rule" id="MF_01358"/>
    </source>
</evidence>
<evidence type="ECO:0000256" key="4">
    <source>
        <dbReference type="ARBA" id="ARBA00022967"/>
    </source>
</evidence>
<dbReference type="Pfam" id="PF00346">
    <property type="entry name" value="Complex1_49kDa"/>
    <property type="match status" value="1"/>
</dbReference>
<keyword evidence="10" id="KW-0560">Oxidoreductase</keyword>
<dbReference type="PANTHER" id="PTHR11993">
    <property type="entry name" value="NADH-UBIQUINONE OXIDOREDUCTASE 49 KDA SUBUNIT"/>
    <property type="match status" value="1"/>
</dbReference>
<dbReference type="HAMAP" id="MF_01358">
    <property type="entry name" value="NDH1_NuoD"/>
    <property type="match status" value="1"/>
</dbReference>
<keyword evidence="4 6" id="KW-1278">Translocase</keyword>
<dbReference type="GO" id="GO:0048038">
    <property type="term" value="F:quinone binding"/>
    <property type="evidence" value="ECO:0007669"/>
    <property type="project" value="UniProtKB-KW"/>
</dbReference>
<comment type="subunit">
    <text evidence="6">NDH-1 is composed of 14 different subunits. Subunits NuoB, C, D, E, F, and G constitute the peripheral sector of the complex.</text>
</comment>
<evidence type="ECO:0000259" key="9">
    <source>
        <dbReference type="Pfam" id="PF00346"/>
    </source>
</evidence>
<sequence>MSDTTNTPDAFAAGSNEADDAYAPERATTEGRVFTVTGGDWDELVSQVDPVNDDRLVVNMGPQHPSTHGVLRLVCELEGETVRSLRPVVGYLHTGIEKNVEYRTWTQGSTFVTRADYLAPLFNETAYCLGVEKLLGVEVPERATTIRVLMMELNRIASHLVCLATTGMELGALSMMIYGFRDREHILDIFEAVCGLRMNMAYVRPGGLAQDLPAGAEKLIRDFLAYMPKGLDDYENLLNDNIIWKERTQGVAYLDVSGCLSLGVTGPVLRSAGLPWDLRKTMPYCGYENYDFEVATHNGADAWGRYLVRIEEIRQSLRIIEQALDRLQPGPVMVEDKKIAWPAQLSLGGDGLGNSLNHVRHIMSQSMEALIHHFKLVTEGFRVPPGQVYVPIEAPRGELGVHMVSDGGTRPYRMHMREPSFINLQCVPALAEGGMLSDVIAGGASLDPVMGGCDR</sequence>
<dbReference type="EMBL" id="CP070496">
    <property type="protein sequence ID" value="QSB05847.1"/>
    <property type="molecule type" value="Genomic_DNA"/>
</dbReference>
<keyword evidence="2 6" id="KW-0813">Transport</keyword>